<evidence type="ECO:0000256" key="10">
    <source>
        <dbReference type="PROSITE-ProRule" id="PRU01360"/>
    </source>
</evidence>
<keyword evidence="12" id="KW-0732">Signal</keyword>
<organism evidence="15 16">
    <name type="scientific">Sphingomonas psychrotolerans</name>
    <dbReference type="NCBI Taxonomy" id="1327635"/>
    <lineage>
        <taxon>Bacteria</taxon>
        <taxon>Pseudomonadati</taxon>
        <taxon>Pseudomonadota</taxon>
        <taxon>Alphaproteobacteria</taxon>
        <taxon>Sphingomonadales</taxon>
        <taxon>Sphingomonadaceae</taxon>
        <taxon>Sphingomonas</taxon>
    </lineage>
</organism>
<feature type="domain" description="TonB-dependent receptor-like beta-barrel" evidence="13">
    <location>
        <begin position="310"/>
        <end position="673"/>
    </location>
</feature>
<dbReference type="PROSITE" id="PS52016">
    <property type="entry name" value="TONB_DEPENDENT_REC_3"/>
    <property type="match status" value="1"/>
</dbReference>
<evidence type="ECO:0000256" key="5">
    <source>
        <dbReference type="ARBA" id="ARBA00022692"/>
    </source>
</evidence>
<keyword evidence="16" id="KW-1185">Reference proteome</keyword>
<feature type="chain" id="PRO_5014843071" evidence="12">
    <location>
        <begin position="40"/>
        <end position="714"/>
    </location>
</feature>
<keyword evidence="4 10" id="KW-1134">Transmembrane beta strand</keyword>
<keyword evidence="9 10" id="KW-0998">Cell outer membrane</keyword>
<evidence type="ECO:0000256" key="8">
    <source>
        <dbReference type="ARBA" id="ARBA00023170"/>
    </source>
</evidence>
<evidence type="ECO:0000313" key="16">
    <source>
        <dbReference type="Proteomes" id="UP000229081"/>
    </source>
</evidence>
<evidence type="ECO:0000259" key="13">
    <source>
        <dbReference type="Pfam" id="PF00593"/>
    </source>
</evidence>
<dbReference type="GO" id="GO:0009279">
    <property type="term" value="C:cell outer membrane"/>
    <property type="evidence" value="ECO:0007669"/>
    <property type="project" value="UniProtKB-SubCell"/>
</dbReference>
<dbReference type="Gene3D" id="2.40.170.20">
    <property type="entry name" value="TonB-dependent receptor, beta-barrel domain"/>
    <property type="match status" value="1"/>
</dbReference>
<keyword evidence="6 11" id="KW-0798">TonB box</keyword>
<evidence type="ECO:0000256" key="9">
    <source>
        <dbReference type="ARBA" id="ARBA00023237"/>
    </source>
</evidence>
<keyword evidence="8 15" id="KW-0675">Receptor</keyword>
<keyword evidence="5 10" id="KW-0812">Transmembrane</keyword>
<accession>A0A2K8MPV9</accession>
<dbReference type="GO" id="GO:0015891">
    <property type="term" value="P:siderophore transport"/>
    <property type="evidence" value="ECO:0007669"/>
    <property type="project" value="InterPro"/>
</dbReference>
<keyword evidence="7 10" id="KW-0472">Membrane</keyword>
<dbReference type="InterPro" id="IPR010105">
    <property type="entry name" value="TonB_sidphr_rcpt"/>
</dbReference>
<dbReference type="GO" id="GO:0015344">
    <property type="term" value="F:siderophore uptake transmembrane transporter activity"/>
    <property type="evidence" value="ECO:0007669"/>
    <property type="project" value="TreeGrafter"/>
</dbReference>
<dbReference type="Gene3D" id="2.170.130.10">
    <property type="entry name" value="TonB-dependent receptor, plug domain"/>
    <property type="match status" value="1"/>
</dbReference>
<dbReference type="Proteomes" id="UP000229081">
    <property type="component" value="Chromosome"/>
</dbReference>
<dbReference type="NCBIfam" id="TIGR01783">
    <property type="entry name" value="TonB-siderophor"/>
    <property type="match status" value="1"/>
</dbReference>
<proteinExistence type="inferred from homology"/>
<evidence type="ECO:0000256" key="4">
    <source>
        <dbReference type="ARBA" id="ARBA00022452"/>
    </source>
</evidence>
<comment type="subcellular location">
    <subcellularLocation>
        <location evidence="1 10">Cell outer membrane</location>
        <topology evidence="1 10">Multi-pass membrane protein</topology>
    </subcellularLocation>
</comment>
<evidence type="ECO:0000256" key="1">
    <source>
        <dbReference type="ARBA" id="ARBA00004571"/>
    </source>
</evidence>
<evidence type="ECO:0000256" key="6">
    <source>
        <dbReference type="ARBA" id="ARBA00023077"/>
    </source>
</evidence>
<name>A0A2K8MPV9_9SPHN</name>
<evidence type="ECO:0000259" key="14">
    <source>
        <dbReference type="Pfam" id="PF07715"/>
    </source>
</evidence>
<dbReference type="Pfam" id="PF00593">
    <property type="entry name" value="TonB_dep_Rec_b-barrel"/>
    <property type="match status" value="1"/>
</dbReference>
<dbReference type="InterPro" id="IPR036942">
    <property type="entry name" value="Beta-barrel_TonB_sf"/>
</dbReference>
<gene>
    <name evidence="15" type="ORF">CVN68_17110</name>
</gene>
<dbReference type="EMBL" id="CP024923">
    <property type="protein sequence ID" value="ATY33471.1"/>
    <property type="molecule type" value="Genomic_DNA"/>
</dbReference>
<feature type="signal peptide" evidence="12">
    <location>
        <begin position="1"/>
        <end position="39"/>
    </location>
</feature>
<dbReference type="InterPro" id="IPR039426">
    <property type="entry name" value="TonB-dep_rcpt-like"/>
</dbReference>
<dbReference type="GO" id="GO:0038023">
    <property type="term" value="F:signaling receptor activity"/>
    <property type="evidence" value="ECO:0007669"/>
    <property type="project" value="InterPro"/>
</dbReference>
<dbReference type="AlphaFoldDB" id="A0A2K8MPV9"/>
<dbReference type="InterPro" id="IPR012910">
    <property type="entry name" value="Plug_dom"/>
</dbReference>
<dbReference type="CDD" id="cd01347">
    <property type="entry name" value="ligand_gated_channel"/>
    <property type="match status" value="1"/>
</dbReference>
<dbReference type="Pfam" id="PF07715">
    <property type="entry name" value="Plug"/>
    <property type="match status" value="1"/>
</dbReference>
<protein>
    <submittedName>
        <fullName evidence="15">TonB-dependent siderophore receptor</fullName>
    </submittedName>
</protein>
<sequence>MARTGNRVRPSRVGRTQAFKQNSVMVASASLLACSPVSAQTAPGGAAPSSDEETSGDIVVTADRLGSFSADFVQAGTFRDSRLRDTPLTVAVMTRELLDAQEARSLIDAVRNTPGVTQAQINTVIYSNLSIRGIPVNNFANVRWNGILPVVNLVEQPIESKDRIEVLKGAAGLYYGFANPSGIVNLVTKRPIDGPVTRFEIIGNSHGTIGGSFDVSRRFGSAGLRVNAGSAILEPGVRAVEGERHFVTAAFDWRPAEGLEILLDAETVYKTISEPTEFALPAAANGVIAIPPLQSPSKNLGAEWMQAKGWERNLLARANYEVAPGWRLAAAIGDSFLSRDRDYSSFGSYDLATGNGIVAVAMTSGNDYRNTIYRGDLSGAFHTGPLEHNLLVGVSYTTRDSRVPTAVRRSFAQNLYDPVAIPQQPTPPAIVPNPSRIEDLGVYAFDRITYGEWFQATIGYRKTDYSDVSRTSAYALKPGTFSWGLMVKPVSWANLYGNYIEGLEPGAIAQQIANNAGEILPAALSKQKEVGAKLEPMRGLLLTAAYFHITRPSSYLNAQNFFVQDGGAVYEGVEFSATGEVTPNLSLMASGIVLDATQESGAAAVVGKRIENTAKFSGSLFVEYRVPQIAGVRVSGGLFHVGRRAVNALNQGHVPGYTTFDLGMSYTFRLRGNRMIARVYGENIAGTRYWAATGSSLLAQGLPATVKFSLSTAF</sequence>
<reference evidence="15 16" key="1">
    <citation type="submission" date="2017-11" db="EMBL/GenBank/DDBJ databases">
        <title>Complete genome sequence of Sphingomonas sp. Strain Cra20, a psychrotolerant potential plant growth promoting rhizobacteria.</title>
        <authorList>
            <person name="Luo Y."/>
        </authorList>
    </citation>
    <scope>NUCLEOTIDE SEQUENCE [LARGE SCALE GENOMIC DNA]</scope>
    <source>
        <strain evidence="15 16">Cra20</strain>
    </source>
</reference>
<dbReference type="PROSITE" id="PS51257">
    <property type="entry name" value="PROKAR_LIPOPROTEIN"/>
    <property type="match status" value="1"/>
</dbReference>
<dbReference type="PANTHER" id="PTHR32552">
    <property type="entry name" value="FERRICHROME IRON RECEPTOR-RELATED"/>
    <property type="match status" value="1"/>
</dbReference>
<dbReference type="InterPro" id="IPR037066">
    <property type="entry name" value="Plug_dom_sf"/>
</dbReference>
<evidence type="ECO:0000256" key="2">
    <source>
        <dbReference type="ARBA" id="ARBA00009810"/>
    </source>
</evidence>
<dbReference type="KEGG" id="sphc:CVN68_17110"/>
<evidence type="ECO:0000256" key="7">
    <source>
        <dbReference type="ARBA" id="ARBA00023136"/>
    </source>
</evidence>
<evidence type="ECO:0000256" key="12">
    <source>
        <dbReference type="SAM" id="SignalP"/>
    </source>
</evidence>
<dbReference type="PANTHER" id="PTHR32552:SF82">
    <property type="entry name" value="FCUA PROTEIN"/>
    <property type="match status" value="1"/>
</dbReference>
<evidence type="ECO:0000256" key="11">
    <source>
        <dbReference type="RuleBase" id="RU003357"/>
    </source>
</evidence>
<dbReference type="InterPro" id="IPR000531">
    <property type="entry name" value="Beta-barrel_TonB"/>
</dbReference>
<evidence type="ECO:0000256" key="3">
    <source>
        <dbReference type="ARBA" id="ARBA00022448"/>
    </source>
</evidence>
<comment type="similarity">
    <text evidence="2 10 11">Belongs to the TonB-dependent receptor family.</text>
</comment>
<evidence type="ECO:0000313" key="15">
    <source>
        <dbReference type="EMBL" id="ATY33471.1"/>
    </source>
</evidence>
<keyword evidence="3 10" id="KW-0813">Transport</keyword>
<dbReference type="SUPFAM" id="SSF56935">
    <property type="entry name" value="Porins"/>
    <property type="match status" value="1"/>
</dbReference>
<feature type="domain" description="TonB-dependent receptor plug" evidence="14">
    <location>
        <begin position="83"/>
        <end position="183"/>
    </location>
</feature>